<sequence length="459" mass="51143">MWQTLTRTFDWQEKVFGSGEVRHLLATDPASLSALESRYKTAINTEGTSGSPLFTYVHADRFVEDMERESSVTTSASEGSSHLVESVFGRKSKREFKYQAMYILVNANEQSSNEAWKGPGEEGRVLCCIKAYANGSFDVKPGFTSGGTPYRFVAPGGGVFEYTLENAANNDVSTLEARQQRLAKELLTRAAGLRRMVGAGDFEAPPGPSSDAVRLLLNVEIVAAKAFQRDRLFVEYHLKYDDTVWECGEQWLPQLHGFTQISVGRRVHFADDDLPTSLACFGHPFEVELTAQKEPAAAWPILYFHVASYDRWDRCRPEGYGYLALAGHCPGTREHVVDTWRPVGSVRQQLHSFFVGGGPQLRDVTYVRQPVDWAGPVLSKYGFRTQPAGQVKIRTSSMLHKRRVKPLAASGYAIPRSLSPTKPPKQRSAFALIERARQRLAEAKASETLKGHSIERPPP</sequence>
<proteinExistence type="predicted"/>
<keyword evidence="5" id="KW-0966">Cell projection</keyword>
<accession>A0A1Y1I4J4</accession>
<evidence type="ECO:0000313" key="6">
    <source>
        <dbReference type="EMBL" id="GAQ85865.1"/>
    </source>
</evidence>
<dbReference type="PROSITE" id="PS51381">
    <property type="entry name" value="C2_B9"/>
    <property type="match status" value="1"/>
</dbReference>
<keyword evidence="2" id="KW-0963">Cytoplasm</keyword>
<reference evidence="6 7" key="1">
    <citation type="journal article" date="2014" name="Nat. Commun.">
        <title>Klebsormidium flaccidum genome reveals primary factors for plant terrestrial adaptation.</title>
        <authorList>
            <person name="Hori K."/>
            <person name="Maruyama F."/>
            <person name="Fujisawa T."/>
            <person name="Togashi T."/>
            <person name="Yamamoto N."/>
            <person name="Seo M."/>
            <person name="Sato S."/>
            <person name="Yamada T."/>
            <person name="Mori H."/>
            <person name="Tajima N."/>
            <person name="Moriyama T."/>
            <person name="Ikeuchi M."/>
            <person name="Watanabe M."/>
            <person name="Wada H."/>
            <person name="Kobayashi K."/>
            <person name="Saito M."/>
            <person name="Masuda T."/>
            <person name="Sasaki-Sekimoto Y."/>
            <person name="Mashiguchi K."/>
            <person name="Awai K."/>
            <person name="Shimojima M."/>
            <person name="Masuda S."/>
            <person name="Iwai M."/>
            <person name="Nobusawa T."/>
            <person name="Narise T."/>
            <person name="Kondo S."/>
            <person name="Saito H."/>
            <person name="Sato R."/>
            <person name="Murakawa M."/>
            <person name="Ihara Y."/>
            <person name="Oshima-Yamada Y."/>
            <person name="Ohtaka K."/>
            <person name="Satoh M."/>
            <person name="Sonobe K."/>
            <person name="Ishii M."/>
            <person name="Ohtani R."/>
            <person name="Kanamori-Sato M."/>
            <person name="Honoki R."/>
            <person name="Miyazaki D."/>
            <person name="Mochizuki H."/>
            <person name="Umetsu J."/>
            <person name="Higashi K."/>
            <person name="Shibata D."/>
            <person name="Kamiya Y."/>
            <person name="Sato N."/>
            <person name="Nakamura Y."/>
            <person name="Tabata S."/>
            <person name="Ida S."/>
            <person name="Kurokawa K."/>
            <person name="Ohta H."/>
        </authorList>
    </citation>
    <scope>NUCLEOTIDE SEQUENCE [LARGE SCALE GENOMIC DNA]</scope>
    <source>
        <strain evidence="6 7">NIES-2285</strain>
    </source>
</reference>
<evidence type="ECO:0000256" key="3">
    <source>
        <dbReference type="ARBA" id="ARBA00022794"/>
    </source>
</evidence>
<dbReference type="GO" id="GO:0036038">
    <property type="term" value="C:MKS complex"/>
    <property type="evidence" value="ECO:0000318"/>
    <property type="project" value="GO_Central"/>
</dbReference>
<dbReference type="PANTHER" id="PTHR12968:SF4">
    <property type="entry name" value="TECTONIC-LIKE COMPLEX MEMBER MKS1"/>
    <property type="match status" value="1"/>
</dbReference>
<evidence type="ECO:0000256" key="4">
    <source>
        <dbReference type="ARBA" id="ARBA00023212"/>
    </source>
</evidence>
<name>A0A1Y1I4J4_KLENI</name>
<dbReference type="AlphaFoldDB" id="A0A1Y1I4J4"/>
<organism evidence="6 7">
    <name type="scientific">Klebsormidium nitens</name>
    <name type="common">Green alga</name>
    <name type="synonym">Ulothrix nitens</name>
    <dbReference type="NCBI Taxonomy" id="105231"/>
    <lineage>
        <taxon>Eukaryota</taxon>
        <taxon>Viridiplantae</taxon>
        <taxon>Streptophyta</taxon>
        <taxon>Klebsormidiophyceae</taxon>
        <taxon>Klebsormidiales</taxon>
        <taxon>Klebsormidiaceae</taxon>
        <taxon>Klebsormidium</taxon>
    </lineage>
</organism>
<dbReference type="InterPro" id="IPR010796">
    <property type="entry name" value="C2_B9-type_dom"/>
</dbReference>
<evidence type="ECO:0000256" key="2">
    <source>
        <dbReference type="ARBA" id="ARBA00022490"/>
    </source>
</evidence>
<keyword evidence="3" id="KW-0970">Cilium biogenesis/degradation</keyword>
<protein>
    <submittedName>
        <fullName evidence="6">B9 domain-containing protein</fullName>
    </submittedName>
</protein>
<gene>
    <name evidence="6" type="ORF">KFL_002580150</name>
</gene>
<dbReference type="OMA" id="CHEISSP"/>
<keyword evidence="4" id="KW-0206">Cytoskeleton</keyword>
<dbReference type="EMBL" id="DF237207">
    <property type="protein sequence ID" value="GAQ85865.1"/>
    <property type="molecule type" value="Genomic_DNA"/>
</dbReference>
<evidence type="ECO:0000256" key="5">
    <source>
        <dbReference type="ARBA" id="ARBA00023273"/>
    </source>
</evidence>
<comment type="subcellular location">
    <subcellularLocation>
        <location evidence="1">Cytoplasm</location>
        <location evidence="1">Cytoskeleton</location>
        <location evidence="1">Cilium basal body</location>
    </subcellularLocation>
</comment>
<dbReference type="GO" id="GO:0060271">
    <property type="term" value="P:cilium assembly"/>
    <property type="evidence" value="ECO:0000318"/>
    <property type="project" value="GO_Central"/>
</dbReference>
<dbReference type="STRING" id="105231.A0A1Y1I4J4"/>
<keyword evidence="7" id="KW-1185">Reference proteome</keyword>
<dbReference type="PANTHER" id="PTHR12968">
    <property type="entry name" value="B9 DOMAIN-CONTAINING"/>
    <property type="match status" value="1"/>
</dbReference>
<evidence type="ECO:0000256" key="1">
    <source>
        <dbReference type="ARBA" id="ARBA00004120"/>
    </source>
</evidence>
<dbReference type="Pfam" id="PF07162">
    <property type="entry name" value="B9-C2"/>
    <property type="match status" value="1"/>
</dbReference>
<dbReference type="OrthoDB" id="568084at2759"/>
<evidence type="ECO:0000313" key="7">
    <source>
        <dbReference type="Proteomes" id="UP000054558"/>
    </source>
</evidence>
<dbReference type="Proteomes" id="UP000054558">
    <property type="component" value="Unassembled WGS sequence"/>
</dbReference>